<dbReference type="PANTHER" id="PTHR48105">
    <property type="entry name" value="THIOREDOXIN REDUCTASE 1-RELATED-RELATED"/>
    <property type="match status" value="1"/>
</dbReference>
<dbReference type="EMBL" id="MKGH01000037">
    <property type="protein sequence ID" value="PKX77094.1"/>
    <property type="molecule type" value="Genomic_DNA"/>
</dbReference>
<dbReference type="GO" id="GO:0050661">
    <property type="term" value="F:NADP binding"/>
    <property type="evidence" value="ECO:0007669"/>
    <property type="project" value="UniProtKB-UniRule"/>
</dbReference>
<comment type="catalytic activity">
    <reaction evidence="6">
        <text>2 reduced [2Fe-2S]-[ferredoxin] + NADP(+) + H(+) = 2 oxidized [2Fe-2S]-[ferredoxin] + NADPH</text>
        <dbReference type="Rhea" id="RHEA:20125"/>
        <dbReference type="Rhea" id="RHEA-COMP:10000"/>
        <dbReference type="Rhea" id="RHEA-COMP:10001"/>
        <dbReference type="ChEBI" id="CHEBI:15378"/>
        <dbReference type="ChEBI" id="CHEBI:33737"/>
        <dbReference type="ChEBI" id="CHEBI:33738"/>
        <dbReference type="ChEBI" id="CHEBI:57783"/>
        <dbReference type="ChEBI" id="CHEBI:58349"/>
        <dbReference type="EC" id="1.18.1.2"/>
    </reaction>
</comment>
<dbReference type="EC" id="1.18.1.2" evidence="6"/>
<feature type="binding site" evidence="6">
    <location>
        <position position="37"/>
    </location>
    <ligand>
        <name>FAD</name>
        <dbReference type="ChEBI" id="CHEBI:57692"/>
    </ligand>
</feature>
<evidence type="ECO:0000256" key="3">
    <source>
        <dbReference type="ARBA" id="ARBA00022827"/>
    </source>
</evidence>
<feature type="binding site" evidence="6">
    <location>
        <position position="310"/>
    </location>
    <ligand>
        <name>FAD</name>
        <dbReference type="ChEBI" id="CHEBI:57692"/>
    </ligand>
</feature>
<keyword evidence="5 6" id="KW-0560">Oxidoreductase</keyword>
<dbReference type="HAMAP" id="MF_01685">
    <property type="entry name" value="FENR2"/>
    <property type="match status" value="1"/>
</dbReference>
<protein>
    <recommendedName>
        <fullName evidence="6">Ferredoxin--NADP reductase</fullName>
        <shortName evidence="6">FNR</shortName>
        <shortName evidence="6">Fd-NADP(+) reductase</shortName>
        <ecNumber evidence="6">1.18.1.2</ecNumber>
    </recommendedName>
</protein>
<feature type="domain" description="FAD/NAD(P)-binding" evidence="7">
    <location>
        <begin position="10"/>
        <end position="256"/>
    </location>
</feature>
<feature type="binding site" evidence="6">
    <location>
        <position position="89"/>
    </location>
    <ligand>
        <name>FAD</name>
        <dbReference type="ChEBI" id="CHEBI:57692"/>
    </ligand>
</feature>
<comment type="caution">
    <text evidence="6">Lacks conserved residue(s) required for the propagation of feature annotation.</text>
</comment>
<feature type="binding site" evidence="6">
    <location>
        <position position="45"/>
    </location>
    <ligand>
        <name>FAD</name>
        <dbReference type="ChEBI" id="CHEBI:57692"/>
    </ligand>
</feature>
<evidence type="ECO:0000256" key="4">
    <source>
        <dbReference type="ARBA" id="ARBA00022857"/>
    </source>
</evidence>
<evidence type="ECO:0000256" key="1">
    <source>
        <dbReference type="ARBA" id="ARBA00011738"/>
    </source>
</evidence>
<evidence type="ECO:0000313" key="8">
    <source>
        <dbReference type="EMBL" id="PKX77094.1"/>
    </source>
</evidence>
<evidence type="ECO:0000256" key="6">
    <source>
        <dbReference type="HAMAP-Rule" id="MF_01685"/>
    </source>
</evidence>
<proteinExistence type="inferred from homology"/>
<dbReference type="Gene3D" id="3.50.50.60">
    <property type="entry name" value="FAD/NAD(P)-binding domain"/>
    <property type="match status" value="2"/>
</dbReference>
<name>A0AAX0V9X2_LATSK</name>
<dbReference type="Pfam" id="PF07992">
    <property type="entry name" value="Pyr_redox_2"/>
    <property type="match status" value="1"/>
</dbReference>
<dbReference type="GO" id="GO:0050660">
    <property type="term" value="F:flavin adenine dinucleotide binding"/>
    <property type="evidence" value="ECO:0007669"/>
    <property type="project" value="UniProtKB-UniRule"/>
</dbReference>
<dbReference type="AlphaFoldDB" id="A0AAX0V9X2"/>
<dbReference type="InterPro" id="IPR022890">
    <property type="entry name" value="Fd--NADP_Rdtase_type_2"/>
</dbReference>
<reference evidence="8 9" key="1">
    <citation type="submission" date="2016-09" db="EMBL/GenBank/DDBJ databases">
        <authorList>
            <person name="Inglin R.C."/>
        </authorList>
    </citation>
    <scope>NUCLEOTIDE SEQUENCE [LARGE SCALE GENOMIC DNA]</scope>
    <source>
        <strain evidence="8 9">RI-517</strain>
    </source>
</reference>
<comment type="cofactor">
    <cofactor evidence="6">
        <name>FAD</name>
        <dbReference type="ChEBI" id="CHEBI:57692"/>
    </cofactor>
    <text evidence="6">Binds 1 FAD per subunit.</text>
</comment>
<evidence type="ECO:0000256" key="2">
    <source>
        <dbReference type="ARBA" id="ARBA00022630"/>
    </source>
</evidence>
<keyword evidence="4 6" id="KW-0521">NADP</keyword>
<organism evidence="8 9">
    <name type="scientific">Latilactobacillus sakei</name>
    <name type="common">Lactobacillus sakei</name>
    <dbReference type="NCBI Taxonomy" id="1599"/>
    <lineage>
        <taxon>Bacteria</taxon>
        <taxon>Bacillati</taxon>
        <taxon>Bacillota</taxon>
        <taxon>Bacilli</taxon>
        <taxon>Lactobacillales</taxon>
        <taxon>Lactobacillaceae</taxon>
        <taxon>Latilactobacillus</taxon>
    </lineage>
</organism>
<dbReference type="Proteomes" id="UP000234349">
    <property type="component" value="Unassembled WGS sequence"/>
</dbReference>
<dbReference type="GO" id="GO:0004324">
    <property type="term" value="F:ferredoxin-NADP+ reductase activity"/>
    <property type="evidence" value="ECO:0007669"/>
    <property type="project" value="UniProtKB-UniRule"/>
</dbReference>
<comment type="subunit">
    <text evidence="1 6">Homodimer.</text>
</comment>
<evidence type="ECO:0000256" key="5">
    <source>
        <dbReference type="ARBA" id="ARBA00023002"/>
    </source>
</evidence>
<evidence type="ECO:0000313" key="9">
    <source>
        <dbReference type="Proteomes" id="UP000234349"/>
    </source>
</evidence>
<dbReference type="PRINTS" id="PR00469">
    <property type="entry name" value="PNDRDTASEII"/>
</dbReference>
<dbReference type="SUPFAM" id="SSF51905">
    <property type="entry name" value="FAD/NAD(P)-binding domain"/>
    <property type="match status" value="1"/>
</dbReference>
<feature type="binding site" evidence="6">
    <location>
        <position position="49"/>
    </location>
    <ligand>
        <name>FAD</name>
        <dbReference type="ChEBI" id="CHEBI:57692"/>
    </ligand>
</feature>
<sequence>MTAMTNIYETTIIGGGPAGLYAAFQAGLYGLNGQLLEGDQQFGGKVATYAERVIHDIGGMPNITGQDLIQNLTAQAAFYDTPLRTQTLVTDVKYLADQDYYQIDTPDDRYYSQTLILAMGGGVVRPKQLRLFEEQTFENVHYAPANPEDYRDQRVVLIGPGYNLMELAPHLLATAKSVVWLTTKRPFVDEAAEKAFLTAYPQIDYYCQPFASYQQVDQQVTSITLADQTQITFDQAVVSLGYRRSLQTIDQWQLSAEQIEERPDIWVIGNQIPDRAGISLLTSAFQDGITAVTEIVAQLKPTAKTPMVTTHNPVFQADTKAYWQERLR</sequence>
<comment type="similarity">
    <text evidence="6">Belongs to the ferredoxin--NADP reductase type 2 family.</text>
</comment>
<keyword evidence="3 6" id="KW-0274">FAD</keyword>
<comment type="caution">
    <text evidence="8">The sequence shown here is derived from an EMBL/GenBank/DDBJ whole genome shotgun (WGS) entry which is preliminary data.</text>
</comment>
<dbReference type="InterPro" id="IPR050097">
    <property type="entry name" value="Ferredoxin-NADP_redctase_2"/>
</dbReference>
<dbReference type="InterPro" id="IPR023753">
    <property type="entry name" value="FAD/NAD-binding_dom"/>
</dbReference>
<accession>A0AAX0V9X2</accession>
<keyword evidence="2 6" id="KW-0285">Flavoprotein</keyword>
<dbReference type="PRINTS" id="PR00368">
    <property type="entry name" value="FADPNR"/>
</dbReference>
<dbReference type="InterPro" id="IPR036188">
    <property type="entry name" value="FAD/NAD-bd_sf"/>
</dbReference>
<evidence type="ECO:0000259" key="7">
    <source>
        <dbReference type="Pfam" id="PF07992"/>
    </source>
</evidence>
<gene>
    <name evidence="8" type="ORF">CUR37_07325</name>
</gene>